<name>A0A8J5CJ60_CHIOP</name>
<dbReference type="AlphaFoldDB" id="A0A8J5CJ60"/>
<dbReference type="EMBL" id="JACEEZ010021936">
    <property type="protein sequence ID" value="KAG0712950.1"/>
    <property type="molecule type" value="Genomic_DNA"/>
</dbReference>
<keyword evidence="2" id="KW-1185">Reference proteome</keyword>
<accession>A0A8J5CJ60</accession>
<dbReference type="Proteomes" id="UP000770661">
    <property type="component" value="Unassembled WGS sequence"/>
</dbReference>
<organism evidence="1 2">
    <name type="scientific">Chionoecetes opilio</name>
    <name type="common">Atlantic snow crab</name>
    <name type="synonym">Cancer opilio</name>
    <dbReference type="NCBI Taxonomy" id="41210"/>
    <lineage>
        <taxon>Eukaryota</taxon>
        <taxon>Metazoa</taxon>
        <taxon>Ecdysozoa</taxon>
        <taxon>Arthropoda</taxon>
        <taxon>Crustacea</taxon>
        <taxon>Multicrustacea</taxon>
        <taxon>Malacostraca</taxon>
        <taxon>Eumalacostraca</taxon>
        <taxon>Eucarida</taxon>
        <taxon>Decapoda</taxon>
        <taxon>Pleocyemata</taxon>
        <taxon>Brachyura</taxon>
        <taxon>Eubrachyura</taxon>
        <taxon>Majoidea</taxon>
        <taxon>Majidae</taxon>
        <taxon>Chionoecetes</taxon>
    </lineage>
</organism>
<comment type="caution">
    <text evidence="1">The sequence shown here is derived from an EMBL/GenBank/DDBJ whole genome shotgun (WGS) entry which is preliminary data.</text>
</comment>
<evidence type="ECO:0000313" key="2">
    <source>
        <dbReference type="Proteomes" id="UP000770661"/>
    </source>
</evidence>
<gene>
    <name evidence="1" type="ORF">GWK47_017307</name>
</gene>
<reference evidence="1" key="1">
    <citation type="submission" date="2020-07" db="EMBL/GenBank/DDBJ databases">
        <title>The High-quality genome of the commercially important snow crab, Chionoecetes opilio.</title>
        <authorList>
            <person name="Jeong J.-H."/>
            <person name="Ryu S."/>
        </authorList>
    </citation>
    <scope>NUCLEOTIDE SEQUENCE</scope>
    <source>
        <strain evidence="1">MADBK_172401_WGS</strain>
        <tissue evidence="1">Digestive gland</tissue>
    </source>
</reference>
<dbReference type="OrthoDB" id="6589276at2759"/>
<protein>
    <submittedName>
        <fullName evidence="1">Uncharacterized protein</fullName>
    </submittedName>
</protein>
<sequence length="122" mass="13805">MEKREMVHRISTVKGLEEPSPRLHFTPEDVVSKNLSEFFTSTTKKLLQHLDIDSSFLGTDPVTWATTEAYARGKERVTKLLVTNDVAKRGVAAIQEFTKNDKTKQEDQLQTSKTANKSIILL</sequence>
<proteinExistence type="predicted"/>
<evidence type="ECO:0000313" key="1">
    <source>
        <dbReference type="EMBL" id="KAG0712950.1"/>
    </source>
</evidence>